<evidence type="ECO:0000313" key="2">
    <source>
        <dbReference type="Proteomes" id="UP000798662"/>
    </source>
</evidence>
<accession>A0ACC3CBQ5</accession>
<comment type="caution">
    <text evidence="1">The sequence shown here is derived from an EMBL/GenBank/DDBJ whole genome shotgun (WGS) entry which is preliminary data.</text>
</comment>
<dbReference type="Proteomes" id="UP000798662">
    <property type="component" value="Chromosome 3"/>
</dbReference>
<protein>
    <submittedName>
        <fullName evidence="1">Uncharacterized protein</fullName>
    </submittedName>
</protein>
<organism evidence="1 2">
    <name type="scientific">Pyropia yezoensis</name>
    <name type="common">Susabi-nori</name>
    <name type="synonym">Porphyra yezoensis</name>
    <dbReference type="NCBI Taxonomy" id="2788"/>
    <lineage>
        <taxon>Eukaryota</taxon>
        <taxon>Rhodophyta</taxon>
        <taxon>Bangiophyceae</taxon>
        <taxon>Bangiales</taxon>
        <taxon>Bangiaceae</taxon>
        <taxon>Pyropia</taxon>
    </lineage>
</organism>
<dbReference type="EMBL" id="CM020620">
    <property type="protein sequence ID" value="KAK1867520.1"/>
    <property type="molecule type" value="Genomic_DNA"/>
</dbReference>
<sequence>MAFLSAAPTVPQQTAPAGDGRVCPRVPPRHARLAVGAAASAVYGTRVPTPSLSSASCKECPIDVPPLLPAVCTAAATPPSLEPTRVTQAVPTAAALAAMPSVAAAAARTHTFRGWRVEYLAAGDDAPDASSRPAIVCVHGFGANCRQWRRNLPALAAAGYRAYSVDLLGFGLSDKPPPGTVDTSGEAMSYSFPYWSAQLRGFLADVVVPAGRDVAPIPAPAANGTCGDEADAPSPAPVLAVGNSIGCIALMSAMVDEPGCAAGLVAISPSLRMLHVRKRGFLADIFAPLAMRALAVGPVGNAFLSSVAEPTALRRVLSQAYAVAPAVDDELVRLLLEPAESPGALAVFLAFTSYDTGPLAEDLLPQLSTPTRLVWGEQDSFEPYRLCGPLAEYETVRAGGGLVVLEGVGHCAHDEAPAAVNDVVLEFAQRVLGGRAAGTPAPEDAPPVSPLLP</sequence>
<keyword evidence="2" id="KW-1185">Reference proteome</keyword>
<gene>
    <name evidence="1" type="ORF">I4F81_010027</name>
</gene>
<reference evidence="1" key="1">
    <citation type="submission" date="2019-11" db="EMBL/GenBank/DDBJ databases">
        <title>Nori genome reveals adaptations in red seaweeds to the harsh intertidal environment.</title>
        <authorList>
            <person name="Wang D."/>
            <person name="Mao Y."/>
        </authorList>
    </citation>
    <scope>NUCLEOTIDE SEQUENCE</scope>
    <source>
        <tissue evidence="1">Gametophyte</tissue>
    </source>
</reference>
<name>A0ACC3CBQ5_PYRYE</name>
<proteinExistence type="predicted"/>
<evidence type="ECO:0000313" key="1">
    <source>
        <dbReference type="EMBL" id="KAK1867520.1"/>
    </source>
</evidence>